<dbReference type="AlphaFoldDB" id="A0A0L0F4Z9"/>
<accession>A0A0L0F4Z9</accession>
<dbReference type="GeneID" id="25916170"/>
<dbReference type="EMBL" id="KQ248119">
    <property type="protein sequence ID" value="KNC71790.1"/>
    <property type="molecule type" value="Genomic_DNA"/>
</dbReference>
<proteinExistence type="predicted"/>
<gene>
    <name evidence="1" type="ORF">SARC_15666</name>
</gene>
<reference evidence="1 2" key="1">
    <citation type="submission" date="2011-02" db="EMBL/GenBank/DDBJ databases">
        <title>The Genome Sequence of Sphaeroforma arctica JP610.</title>
        <authorList>
            <consortium name="The Broad Institute Genome Sequencing Platform"/>
            <person name="Russ C."/>
            <person name="Cuomo C."/>
            <person name="Young S.K."/>
            <person name="Zeng Q."/>
            <person name="Gargeya S."/>
            <person name="Alvarado L."/>
            <person name="Berlin A."/>
            <person name="Chapman S.B."/>
            <person name="Chen Z."/>
            <person name="Freedman E."/>
            <person name="Gellesch M."/>
            <person name="Goldberg J."/>
            <person name="Griggs A."/>
            <person name="Gujja S."/>
            <person name="Heilman E."/>
            <person name="Heiman D."/>
            <person name="Howarth C."/>
            <person name="Mehta T."/>
            <person name="Neiman D."/>
            <person name="Pearson M."/>
            <person name="Roberts A."/>
            <person name="Saif S."/>
            <person name="Shea T."/>
            <person name="Shenoy N."/>
            <person name="Sisk P."/>
            <person name="Stolte C."/>
            <person name="Sykes S."/>
            <person name="White J."/>
            <person name="Yandava C."/>
            <person name="Burger G."/>
            <person name="Gray M.W."/>
            <person name="Holland P.W.H."/>
            <person name="King N."/>
            <person name="Lang F.B.F."/>
            <person name="Roger A.J."/>
            <person name="Ruiz-Trillo I."/>
            <person name="Haas B."/>
            <person name="Nusbaum C."/>
            <person name="Birren B."/>
        </authorList>
    </citation>
    <scope>NUCLEOTIDE SEQUENCE [LARGE SCALE GENOMIC DNA]</scope>
    <source>
        <strain evidence="1 2">JP610</strain>
    </source>
</reference>
<evidence type="ECO:0000313" key="1">
    <source>
        <dbReference type="EMBL" id="KNC71790.1"/>
    </source>
</evidence>
<dbReference type="RefSeq" id="XP_014145692.1">
    <property type="nucleotide sequence ID" value="XM_014290217.1"/>
</dbReference>
<feature type="non-terminal residue" evidence="1">
    <location>
        <position position="1"/>
    </location>
</feature>
<dbReference type="Proteomes" id="UP000054560">
    <property type="component" value="Unassembled WGS sequence"/>
</dbReference>
<name>A0A0L0F4Z9_9EUKA</name>
<protein>
    <submittedName>
        <fullName evidence="1">Uncharacterized protein</fullName>
    </submittedName>
</protein>
<keyword evidence="2" id="KW-1185">Reference proteome</keyword>
<feature type="non-terminal residue" evidence="1">
    <location>
        <position position="52"/>
    </location>
</feature>
<organism evidence="1 2">
    <name type="scientific">Sphaeroforma arctica JP610</name>
    <dbReference type="NCBI Taxonomy" id="667725"/>
    <lineage>
        <taxon>Eukaryota</taxon>
        <taxon>Ichthyosporea</taxon>
        <taxon>Ichthyophonida</taxon>
        <taxon>Sphaeroforma</taxon>
    </lineage>
</organism>
<evidence type="ECO:0000313" key="2">
    <source>
        <dbReference type="Proteomes" id="UP000054560"/>
    </source>
</evidence>
<sequence>ITTCSWLAVLSQRRTATHTTTPVSFLIGPVSVLRSIARCTSLTSTSPEAYAL</sequence>